<dbReference type="HOGENOM" id="CLU_046640_0_1_3"/>
<geneLocation type="plasmid" evidence="3 4">
    <name>pREB2</name>
</geneLocation>
<protein>
    <recommendedName>
        <fullName evidence="5">DUF1016 domain-containing protein</fullName>
    </recommendedName>
</protein>
<gene>
    <name evidence="3" type="ordered locus">AM1_B0080</name>
</gene>
<accession>A8ZM37</accession>
<proteinExistence type="predicted"/>
<dbReference type="Pfam" id="PF06250">
    <property type="entry name" value="YhcG_C"/>
    <property type="match status" value="1"/>
</dbReference>
<name>A8ZM37_ACAM1</name>
<keyword evidence="4" id="KW-1185">Reference proteome</keyword>
<dbReference type="PANTHER" id="PTHR30547">
    <property type="entry name" value="UNCHARACTERIZED PROTEIN YHCG-RELATED"/>
    <property type="match status" value="1"/>
</dbReference>
<dbReference type="EMBL" id="CP000839">
    <property type="protein sequence ID" value="ABW31806.1"/>
    <property type="molecule type" value="Genomic_DNA"/>
</dbReference>
<evidence type="ECO:0008006" key="5">
    <source>
        <dbReference type="Google" id="ProtNLM"/>
    </source>
</evidence>
<reference evidence="3 4" key="1">
    <citation type="journal article" date="2008" name="Proc. Natl. Acad. Sci. U.S.A.">
        <title>Niche adaptation and genome expansion in the chlorophyll d-producing cyanobacterium Acaryochloris marina.</title>
        <authorList>
            <person name="Swingley W.D."/>
            <person name="Chen M."/>
            <person name="Cheung P.C."/>
            <person name="Conrad A.L."/>
            <person name="Dejesa L.C."/>
            <person name="Hao J."/>
            <person name="Honchak B.M."/>
            <person name="Karbach L.E."/>
            <person name="Kurdoglu A."/>
            <person name="Lahiri S."/>
            <person name="Mastrian S.D."/>
            <person name="Miyashita H."/>
            <person name="Page L."/>
            <person name="Ramakrishna P."/>
            <person name="Satoh S."/>
            <person name="Sattley W.M."/>
            <person name="Shimada Y."/>
            <person name="Taylor H.L."/>
            <person name="Tomo T."/>
            <person name="Tsuchiya T."/>
            <person name="Wang Z.T."/>
            <person name="Raymond J."/>
            <person name="Mimuro M."/>
            <person name="Blankenship R.E."/>
            <person name="Touchman J.W."/>
        </authorList>
    </citation>
    <scope>NUCLEOTIDE SEQUENCE [LARGE SCALE GENOMIC DNA]</scope>
    <source>
        <strain evidence="4">MBIC 11017</strain>
        <plasmid evidence="4">Plasmid pREB2</plasmid>
    </source>
</reference>
<evidence type="ECO:0000259" key="1">
    <source>
        <dbReference type="Pfam" id="PF06250"/>
    </source>
</evidence>
<dbReference type="KEGG" id="amr:AM1_B0080"/>
<dbReference type="Pfam" id="PF17761">
    <property type="entry name" value="DUF1016_N"/>
    <property type="match status" value="1"/>
</dbReference>
<feature type="domain" description="YhcG N-terminal" evidence="2">
    <location>
        <begin position="24"/>
        <end position="157"/>
    </location>
</feature>
<dbReference type="Proteomes" id="UP000000268">
    <property type="component" value="Plasmid pREB2"/>
</dbReference>
<keyword evidence="3" id="KW-0614">Plasmid</keyword>
<evidence type="ECO:0000259" key="2">
    <source>
        <dbReference type="Pfam" id="PF17761"/>
    </source>
</evidence>
<dbReference type="InterPro" id="IPR053148">
    <property type="entry name" value="PD-DEXK-like_domain"/>
</dbReference>
<dbReference type="PANTHER" id="PTHR30547:SF0">
    <property type="entry name" value="BLR8175 PROTEIN"/>
    <property type="match status" value="1"/>
</dbReference>
<evidence type="ECO:0000313" key="3">
    <source>
        <dbReference type="EMBL" id="ABW31806.1"/>
    </source>
</evidence>
<dbReference type="InterPro" id="IPR009362">
    <property type="entry name" value="YhcG_C"/>
</dbReference>
<sequence length="359" mass="41978">MVFTMPNQTSLFSESNYADFLDGLKQRIRTAQVQAHLAVNQELVLLYWQIGREILQRQKLEGWGSKVVERLAKDLKREFPDMRGFSRSNLMYMRAEAWPEEQIVQEVLGQFPWYHNIALLEKLKSREQRLWYTHEIVNNGWSRNVLVHQIESNLYERKGSAISNFERTLPHPQSDLAQQIIKSPYNFDFLTISNDAHERELERSLIVHIRDFHMELGLGFSFMGSQYPLVVSNKEYRLDLLFYHVHLHCYVIIDLKMGEFIPEYPGKMGFYIAAVDNMLRSDRDDPTIGIILCKSKEKTIVEFALQGNQQPIGVSTYQIQSQLPENFQDKLPTIEQLEMEISSVVEDIEDNDNSTRPNS</sequence>
<feature type="domain" description="YhcG PDDEXK nuclease" evidence="1">
    <location>
        <begin position="178"/>
        <end position="332"/>
    </location>
</feature>
<dbReference type="AlphaFoldDB" id="A8ZM37"/>
<evidence type="ECO:0000313" key="4">
    <source>
        <dbReference type="Proteomes" id="UP000000268"/>
    </source>
</evidence>
<organism evidence="3 4">
    <name type="scientific">Acaryochloris marina (strain MBIC 11017)</name>
    <dbReference type="NCBI Taxonomy" id="329726"/>
    <lineage>
        <taxon>Bacteria</taxon>
        <taxon>Bacillati</taxon>
        <taxon>Cyanobacteriota</taxon>
        <taxon>Cyanophyceae</taxon>
        <taxon>Acaryochloridales</taxon>
        <taxon>Acaryochloridaceae</taxon>
        <taxon>Acaryochloris</taxon>
    </lineage>
</organism>
<dbReference type="InterPro" id="IPR041527">
    <property type="entry name" value="YhcG_N"/>
</dbReference>